<keyword evidence="2" id="KW-1185">Reference proteome</keyword>
<dbReference type="EMBL" id="JABDTM020026193">
    <property type="protein sequence ID" value="KAH0812261.1"/>
    <property type="molecule type" value="Genomic_DNA"/>
</dbReference>
<proteinExistence type="predicted"/>
<dbReference type="PANTHER" id="PTHR11439:SF440">
    <property type="entry name" value="INTEGRASE CATALYTIC DOMAIN-CONTAINING PROTEIN"/>
    <property type="match status" value="1"/>
</dbReference>
<gene>
    <name evidence="1" type="ORF">GEV33_010528</name>
</gene>
<name>A0A8J6HDL6_TENMO</name>
<evidence type="ECO:0000313" key="2">
    <source>
        <dbReference type="Proteomes" id="UP000719412"/>
    </source>
</evidence>
<organism evidence="1 2">
    <name type="scientific">Tenebrio molitor</name>
    <name type="common">Yellow mealworm beetle</name>
    <dbReference type="NCBI Taxonomy" id="7067"/>
    <lineage>
        <taxon>Eukaryota</taxon>
        <taxon>Metazoa</taxon>
        <taxon>Ecdysozoa</taxon>
        <taxon>Arthropoda</taxon>
        <taxon>Hexapoda</taxon>
        <taxon>Insecta</taxon>
        <taxon>Pterygota</taxon>
        <taxon>Neoptera</taxon>
        <taxon>Endopterygota</taxon>
        <taxon>Coleoptera</taxon>
        <taxon>Polyphaga</taxon>
        <taxon>Cucujiformia</taxon>
        <taxon>Tenebrionidae</taxon>
        <taxon>Tenebrio</taxon>
    </lineage>
</organism>
<dbReference type="InterPro" id="IPR043502">
    <property type="entry name" value="DNA/RNA_pol_sf"/>
</dbReference>
<dbReference type="PANTHER" id="PTHR11439">
    <property type="entry name" value="GAG-POL-RELATED RETROTRANSPOSON"/>
    <property type="match status" value="1"/>
</dbReference>
<dbReference type="CDD" id="cd09272">
    <property type="entry name" value="RNase_HI_RT_Ty1"/>
    <property type="match status" value="1"/>
</dbReference>
<sequence>MDQAQYIQKTIDRFGLKDAKISATPLDTGYLKIARDGKPMHNGEKFQKLIGAVLYVATHTRPDIAASVSILSQKIKQPTETDWNEAKRIVRYLKGTKEFKLKLTSNTESLEVYTDADWAEDKTDSKSHSGFVFLYNGSAIAWACRNQICTAWSSCEAEYIAIAEASRELLWYKDYSRTFT</sequence>
<dbReference type="AlphaFoldDB" id="A0A8J6HDL6"/>
<reference evidence="1" key="1">
    <citation type="journal article" date="2020" name="J Insects Food Feed">
        <title>The yellow mealworm (Tenebrio molitor) genome: a resource for the emerging insects as food and feed industry.</title>
        <authorList>
            <person name="Eriksson T."/>
            <person name="Andere A."/>
            <person name="Kelstrup H."/>
            <person name="Emery V."/>
            <person name="Picard C."/>
        </authorList>
    </citation>
    <scope>NUCLEOTIDE SEQUENCE</scope>
    <source>
        <strain evidence="1">Stoneville</strain>
        <tissue evidence="1">Whole head</tissue>
    </source>
</reference>
<dbReference type="GO" id="GO:0071897">
    <property type="term" value="P:DNA biosynthetic process"/>
    <property type="evidence" value="ECO:0007669"/>
    <property type="project" value="UniProtKB-ARBA"/>
</dbReference>
<comment type="caution">
    <text evidence="1">The sequence shown here is derived from an EMBL/GenBank/DDBJ whole genome shotgun (WGS) entry which is preliminary data.</text>
</comment>
<dbReference type="Proteomes" id="UP000719412">
    <property type="component" value="Unassembled WGS sequence"/>
</dbReference>
<evidence type="ECO:0000313" key="1">
    <source>
        <dbReference type="EMBL" id="KAH0812261.1"/>
    </source>
</evidence>
<protein>
    <submittedName>
        <fullName evidence="1">Uncharacterized protein</fullName>
    </submittedName>
</protein>
<dbReference type="SUPFAM" id="SSF56672">
    <property type="entry name" value="DNA/RNA polymerases"/>
    <property type="match status" value="1"/>
</dbReference>
<accession>A0A8J6HDL6</accession>
<reference evidence="1" key="2">
    <citation type="submission" date="2021-08" db="EMBL/GenBank/DDBJ databases">
        <authorList>
            <person name="Eriksson T."/>
        </authorList>
    </citation>
    <scope>NUCLEOTIDE SEQUENCE</scope>
    <source>
        <strain evidence="1">Stoneville</strain>
        <tissue evidence="1">Whole head</tissue>
    </source>
</reference>